<evidence type="ECO:0000313" key="2">
    <source>
        <dbReference type="Proteomes" id="UP001305414"/>
    </source>
</evidence>
<evidence type="ECO:0000313" key="1">
    <source>
        <dbReference type="EMBL" id="KAK5624621.1"/>
    </source>
</evidence>
<name>A0AAN7Z5I1_9PEZI</name>
<protein>
    <submittedName>
        <fullName evidence="1">Uncharacterized protein</fullName>
    </submittedName>
</protein>
<organism evidence="1 2">
    <name type="scientific">Xylaria bambusicola</name>
    <dbReference type="NCBI Taxonomy" id="326684"/>
    <lineage>
        <taxon>Eukaryota</taxon>
        <taxon>Fungi</taxon>
        <taxon>Dikarya</taxon>
        <taxon>Ascomycota</taxon>
        <taxon>Pezizomycotina</taxon>
        <taxon>Sordariomycetes</taxon>
        <taxon>Xylariomycetidae</taxon>
        <taxon>Xylariales</taxon>
        <taxon>Xylariaceae</taxon>
        <taxon>Xylaria</taxon>
    </lineage>
</organism>
<dbReference type="AlphaFoldDB" id="A0AAN7Z5I1"/>
<comment type="caution">
    <text evidence="1">The sequence shown here is derived from an EMBL/GenBank/DDBJ whole genome shotgun (WGS) entry which is preliminary data.</text>
</comment>
<dbReference type="Proteomes" id="UP001305414">
    <property type="component" value="Unassembled WGS sequence"/>
</dbReference>
<keyword evidence="2" id="KW-1185">Reference proteome</keyword>
<accession>A0AAN7Z5I1</accession>
<dbReference type="EMBL" id="JAWHQM010000001">
    <property type="protein sequence ID" value="KAK5624621.1"/>
    <property type="molecule type" value="Genomic_DNA"/>
</dbReference>
<proteinExistence type="predicted"/>
<sequence length="63" mass="7587">MSKVTGVLAILENLRREDLSPHPHNGFLCKKPERLRDRNRRDAYSFREPQLLHRVHLWHFLEG</sequence>
<reference evidence="1 2" key="1">
    <citation type="submission" date="2023-10" db="EMBL/GenBank/DDBJ databases">
        <title>Draft genome sequence of Xylaria bambusicola isolate GMP-LS, the root and basal stem rot pathogen of sugarcane in Indonesia.</title>
        <authorList>
            <person name="Selvaraj P."/>
            <person name="Muralishankar V."/>
            <person name="Muruganantham S."/>
            <person name="Sp S."/>
            <person name="Haryani S."/>
            <person name="Lau K.J.X."/>
            <person name="Naqvi N.I."/>
        </authorList>
    </citation>
    <scope>NUCLEOTIDE SEQUENCE [LARGE SCALE GENOMIC DNA]</scope>
    <source>
        <strain evidence="1">GMP-LS</strain>
    </source>
</reference>
<gene>
    <name evidence="1" type="ORF">RRF57_000337</name>
</gene>